<name>Q11MU8_CHESB</name>
<evidence type="ECO:0000313" key="1">
    <source>
        <dbReference type="EMBL" id="ABG61271.1"/>
    </source>
</evidence>
<gene>
    <name evidence="1" type="ordered locus">Meso_4301</name>
</gene>
<dbReference type="OrthoDB" id="7862146at2"/>
<sequence length="166" mass="18298" precursor="true">MRTAMSMLGRFAVLALIFTGAAALSNWPSYRSFPEGAGVLTLSFSHSADRKAACRKATLEELAALPANMRRPEICPRERPAIRVEFDIDGKRAFDADVPPSGIAGDGPSRVHQRFVLPAGRYEVAIRMRDRPDGEFAWRGERSVELGPADHRVIDFRADAGGFVFH</sequence>
<dbReference type="AlphaFoldDB" id="Q11MU8"/>
<geneLocation type="plasmid" evidence="1">
    <name>1</name>
</geneLocation>
<dbReference type="HOGENOM" id="CLU_1592593_0_0_5"/>
<organism evidence="1">
    <name type="scientific">Chelativorans sp. (strain BNC1)</name>
    <dbReference type="NCBI Taxonomy" id="266779"/>
    <lineage>
        <taxon>Bacteria</taxon>
        <taxon>Pseudomonadati</taxon>
        <taxon>Pseudomonadota</taxon>
        <taxon>Alphaproteobacteria</taxon>
        <taxon>Hyphomicrobiales</taxon>
        <taxon>Phyllobacteriaceae</taxon>
        <taxon>Chelativorans</taxon>
    </lineage>
</organism>
<protein>
    <submittedName>
        <fullName evidence="1">Uncharacterized protein</fullName>
    </submittedName>
</protein>
<accession>Q11MU8</accession>
<reference evidence="1" key="1">
    <citation type="submission" date="2006-06" db="EMBL/GenBank/DDBJ databases">
        <title>Complete sequence of Plasmid 1 of Chelativorans sp. BNC1.</title>
        <authorList>
            <consortium name="US DOE Joint Genome Institute"/>
            <person name="Copeland A."/>
            <person name="Lucas S."/>
            <person name="Lapidus A."/>
            <person name="Barry K."/>
            <person name="Detter J.C."/>
            <person name="Glavina del Rio T."/>
            <person name="Hammon N."/>
            <person name="Israni S."/>
            <person name="Dalin E."/>
            <person name="Tice H."/>
            <person name="Pitluck S."/>
            <person name="Chertkov O."/>
            <person name="Brettin T."/>
            <person name="Bruce D."/>
            <person name="Han C."/>
            <person name="Tapia R."/>
            <person name="Gilna P."/>
            <person name="Schmutz J."/>
            <person name="Larimer F."/>
            <person name="Land M."/>
            <person name="Hauser L."/>
            <person name="Kyrpides N."/>
            <person name="Mikhailova N."/>
            <person name="Richardson P."/>
        </authorList>
    </citation>
    <scope>NUCLEOTIDE SEQUENCE</scope>
    <source>
        <strain evidence="1">BNC1</strain>
        <plasmid evidence="1">1</plasmid>
    </source>
</reference>
<keyword evidence="1" id="KW-0614">Plasmid</keyword>
<dbReference type="KEGG" id="mes:Meso_4301"/>
<dbReference type="EMBL" id="CP000389">
    <property type="protein sequence ID" value="ABG61271.1"/>
    <property type="molecule type" value="Genomic_DNA"/>
</dbReference>
<proteinExistence type="predicted"/>